<dbReference type="Gene3D" id="3.90.1520.10">
    <property type="entry name" value="H-NOX domain"/>
    <property type="match status" value="1"/>
</dbReference>
<dbReference type="PANTHER" id="PTHR45655">
    <property type="entry name" value="GUANYLATE CYCLASE SOLUBLE SUBUNIT BETA-2"/>
    <property type="match status" value="1"/>
</dbReference>
<protein>
    <submittedName>
        <fullName evidence="2">Heme NO-binding protein</fullName>
    </submittedName>
</protein>
<evidence type="ECO:0000313" key="2">
    <source>
        <dbReference type="EMBL" id="PIL38309.1"/>
    </source>
</evidence>
<accession>A0A2G8SWZ3</accession>
<evidence type="ECO:0000313" key="3">
    <source>
        <dbReference type="Proteomes" id="UP000228593"/>
    </source>
</evidence>
<sequence length="181" mass="20597">MYGLVNKAIREMVTIGYGDAMWEKIRAQAGVDDVFISMDQYPEQVTDKLVIAASAILGVSPSDILNGFGQYWIGFAHRHYDYVFDMSGNTFLEFVKNLNNMHSRIGQWMPDLRPPSFTVTKETAESFHLHYYSSRSGFGSMVEGLLAGLGERFNTEVKVEHLGGVEQGLDHEQFFVRYRPR</sequence>
<dbReference type="InterPro" id="IPR011644">
    <property type="entry name" value="Heme_NO-bd"/>
</dbReference>
<dbReference type="InterPro" id="IPR024096">
    <property type="entry name" value="NO_sig/Golgi_transp_ligand-bd"/>
</dbReference>
<organism evidence="2 3">
    <name type="scientific">Massilia psychrophila</name>
    <dbReference type="NCBI Taxonomy" id="1603353"/>
    <lineage>
        <taxon>Bacteria</taxon>
        <taxon>Pseudomonadati</taxon>
        <taxon>Pseudomonadota</taxon>
        <taxon>Betaproteobacteria</taxon>
        <taxon>Burkholderiales</taxon>
        <taxon>Oxalobacteraceae</taxon>
        <taxon>Telluria group</taxon>
        <taxon>Massilia</taxon>
    </lineage>
</organism>
<dbReference type="OrthoDB" id="7266652at2"/>
<dbReference type="SUPFAM" id="SSF111126">
    <property type="entry name" value="Ligand-binding domain in the NO signalling and Golgi transport"/>
    <property type="match status" value="1"/>
</dbReference>
<dbReference type="RefSeq" id="WP_099917474.1">
    <property type="nucleotide sequence ID" value="NZ_BMHS01000015.1"/>
</dbReference>
<gene>
    <name evidence="2" type="ORF">CR103_18785</name>
</gene>
<name>A0A2G8SWZ3_9BURK</name>
<dbReference type="PANTHER" id="PTHR45655:SF13">
    <property type="entry name" value="SOLUBLE GUANYLATE CYCLASE GCY-32-RELATED"/>
    <property type="match status" value="1"/>
</dbReference>
<dbReference type="Pfam" id="PF07700">
    <property type="entry name" value="HNOB"/>
    <property type="match status" value="1"/>
</dbReference>
<dbReference type="GO" id="GO:0020037">
    <property type="term" value="F:heme binding"/>
    <property type="evidence" value="ECO:0007669"/>
    <property type="project" value="InterPro"/>
</dbReference>
<dbReference type="EMBL" id="PDOB01000040">
    <property type="protein sequence ID" value="PIL38309.1"/>
    <property type="molecule type" value="Genomic_DNA"/>
</dbReference>
<dbReference type="InterPro" id="IPR038158">
    <property type="entry name" value="H-NOX_domain_sf"/>
</dbReference>
<feature type="domain" description="Heme NO-binding" evidence="1">
    <location>
        <begin position="2"/>
        <end position="161"/>
    </location>
</feature>
<evidence type="ECO:0000259" key="1">
    <source>
        <dbReference type="Pfam" id="PF07700"/>
    </source>
</evidence>
<proteinExistence type="predicted"/>
<keyword evidence="3" id="KW-1185">Reference proteome</keyword>
<dbReference type="AlphaFoldDB" id="A0A2G8SWZ3"/>
<comment type="caution">
    <text evidence="2">The sequence shown here is derived from an EMBL/GenBank/DDBJ whole genome shotgun (WGS) entry which is preliminary data.</text>
</comment>
<dbReference type="Proteomes" id="UP000228593">
    <property type="component" value="Unassembled WGS sequence"/>
</dbReference>
<reference evidence="2 3" key="1">
    <citation type="submission" date="2017-10" db="EMBL/GenBank/DDBJ databases">
        <title>Massilia psychrophilum sp. nov., a novel purple-pigmented bacterium isolated from Tianshan glacier, Xinjiang Municipality, China.</title>
        <authorList>
            <person name="Wang H."/>
        </authorList>
    </citation>
    <scope>NUCLEOTIDE SEQUENCE [LARGE SCALE GENOMIC DNA]</scope>
    <source>
        <strain evidence="2 3">JCM 30813</strain>
    </source>
</reference>